<dbReference type="Proteomes" id="UP000604046">
    <property type="component" value="Unassembled WGS sequence"/>
</dbReference>
<evidence type="ECO:0000313" key="2">
    <source>
        <dbReference type="EMBL" id="CAE7022733.1"/>
    </source>
</evidence>
<sequence>MSRRLAQSCGLLGLCVVAGKHAAHCATVKTFKSNPHMMRGVKVKAESYEISFEGCGSVRVFRACDPPYEISFPQWSLKKSVSRSEVAVESVRALCSGELKDGTSCALLARAILLPDGAFKKIVVVSNLRKLLKEHLPKGSFKSIREAGSTLYRLDVDGSDHDIEVVFRGEAADHRIAEMLLEGLLAAQADAQERVESLRTRSKDYHELARAQLQPFEYGVQIRGYPEGTEWDVVATKWEPGSPAHVQYDSKQQRWKPMLSGYVKPVVEGWWTSKMTLFLALKLLKMWNANLPKLRRKRCERTGSWWPVSPLSSFHLVLMAIAAAPQWDDSGSLQAACCFLLRFVQDHWHDVALDTGIPTAEQHLSWQKKHNFQSIRRRS</sequence>
<organism evidence="2 3">
    <name type="scientific">Symbiodinium natans</name>
    <dbReference type="NCBI Taxonomy" id="878477"/>
    <lineage>
        <taxon>Eukaryota</taxon>
        <taxon>Sar</taxon>
        <taxon>Alveolata</taxon>
        <taxon>Dinophyceae</taxon>
        <taxon>Suessiales</taxon>
        <taxon>Symbiodiniaceae</taxon>
        <taxon>Symbiodinium</taxon>
    </lineage>
</organism>
<dbReference type="OrthoDB" id="10378738at2759"/>
<evidence type="ECO:0000256" key="1">
    <source>
        <dbReference type="SAM" id="SignalP"/>
    </source>
</evidence>
<gene>
    <name evidence="2" type="ORF">SNAT2548_LOCUS2947</name>
</gene>
<name>A0A812I885_9DINO</name>
<comment type="caution">
    <text evidence="2">The sequence shown here is derived from an EMBL/GenBank/DDBJ whole genome shotgun (WGS) entry which is preliminary data.</text>
</comment>
<keyword evidence="3" id="KW-1185">Reference proteome</keyword>
<reference evidence="2" key="1">
    <citation type="submission" date="2021-02" db="EMBL/GenBank/DDBJ databases">
        <authorList>
            <person name="Dougan E. K."/>
            <person name="Rhodes N."/>
            <person name="Thang M."/>
            <person name="Chan C."/>
        </authorList>
    </citation>
    <scope>NUCLEOTIDE SEQUENCE</scope>
</reference>
<keyword evidence="1" id="KW-0732">Signal</keyword>
<evidence type="ECO:0000313" key="3">
    <source>
        <dbReference type="Proteomes" id="UP000604046"/>
    </source>
</evidence>
<protein>
    <submittedName>
        <fullName evidence="2">Uncharacterized protein</fullName>
    </submittedName>
</protein>
<feature type="signal peptide" evidence="1">
    <location>
        <begin position="1"/>
        <end position="22"/>
    </location>
</feature>
<proteinExistence type="predicted"/>
<feature type="chain" id="PRO_5032820469" evidence="1">
    <location>
        <begin position="23"/>
        <end position="379"/>
    </location>
</feature>
<dbReference type="AlphaFoldDB" id="A0A812I885"/>
<dbReference type="EMBL" id="CAJNDS010000178">
    <property type="protein sequence ID" value="CAE7022733.1"/>
    <property type="molecule type" value="Genomic_DNA"/>
</dbReference>
<accession>A0A812I885</accession>